<comment type="subcellular location">
    <subcellularLocation>
        <location evidence="1">Cell membrane</location>
        <topology evidence="1">Multi-pass membrane protein</topology>
    </subcellularLocation>
</comment>
<dbReference type="GO" id="GO:0019646">
    <property type="term" value="P:aerobic electron transport chain"/>
    <property type="evidence" value="ECO:0007669"/>
    <property type="project" value="TreeGrafter"/>
</dbReference>
<dbReference type="STRING" id="471514.AN477_00735"/>
<keyword evidence="5" id="KW-0349">Heme</keyword>
<dbReference type="PIRSF" id="PIRSF000267">
    <property type="entry name" value="Cyt_oxidse_sub2"/>
    <property type="match status" value="1"/>
</dbReference>
<evidence type="ECO:0000256" key="6">
    <source>
        <dbReference type="ARBA" id="ARBA00022692"/>
    </source>
</evidence>
<dbReference type="Pfam" id="PF02322">
    <property type="entry name" value="Cyt_bd_oxida_II"/>
    <property type="match status" value="1"/>
</dbReference>
<evidence type="ECO:0000256" key="7">
    <source>
        <dbReference type="ARBA" id="ARBA00022723"/>
    </source>
</evidence>
<evidence type="ECO:0000313" key="14">
    <source>
        <dbReference type="Proteomes" id="UP000050482"/>
    </source>
</evidence>
<keyword evidence="4" id="KW-1003">Cell membrane</keyword>
<keyword evidence="3" id="KW-0813">Transport</keyword>
<gene>
    <name evidence="13" type="ORF">AN477_00735</name>
</gene>
<dbReference type="GO" id="GO:0005886">
    <property type="term" value="C:plasma membrane"/>
    <property type="evidence" value="ECO:0007669"/>
    <property type="project" value="UniProtKB-SubCell"/>
</dbReference>
<dbReference type="InterPro" id="IPR003317">
    <property type="entry name" value="Cyt-d_oxidase_su2"/>
</dbReference>
<protein>
    <submittedName>
        <fullName evidence="13">Cytochrome d ubiquinol oxidase subunit 2</fullName>
    </submittedName>
</protein>
<dbReference type="GO" id="GO:0009055">
    <property type="term" value="F:electron transfer activity"/>
    <property type="evidence" value="ECO:0007669"/>
    <property type="project" value="TreeGrafter"/>
</dbReference>
<feature type="transmembrane region" description="Helical" evidence="12">
    <location>
        <begin position="254"/>
        <end position="274"/>
    </location>
</feature>
<keyword evidence="11 12" id="KW-0472">Membrane</keyword>
<feature type="transmembrane region" description="Helical" evidence="12">
    <location>
        <begin position="228"/>
        <end position="247"/>
    </location>
</feature>
<feature type="transmembrane region" description="Helical" evidence="12">
    <location>
        <begin position="82"/>
        <end position="102"/>
    </location>
</feature>
<feature type="transmembrane region" description="Helical" evidence="12">
    <location>
        <begin position="298"/>
        <end position="320"/>
    </location>
</feature>
<organism evidence="13 14">
    <name type="scientific">Alicyclobacillus ferrooxydans</name>
    <dbReference type="NCBI Taxonomy" id="471514"/>
    <lineage>
        <taxon>Bacteria</taxon>
        <taxon>Bacillati</taxon>
        <taxon>Bacillota</taxon>
        <taxon>Bacilli</taxon>
        <taxon>Bacillales</taxon>
        <taxon>Alicyclobacillaceae</taxon>
        <taxon>Alicyclobacillus</taxon>
    </lineage>
</organism>
<dbReference type="RefSeq" id="WP_054967272.1">
    <property type="nucleotide sequence ID" value="NZ_LJCO01000008.1"/>
</dbReference>
<keyword evidence="8" id="KW-0249">Electron transport</keyword>
<accession>A0A0P9CIP1</accession>
<proteinExistence type="inferred from homology"/>
<dbReference type="GO" id="GO:0070069">
    <property type="term" value="C:cytochrome complex"/>
    <property type="evidence" value="ECO:0007669"/>
    <property type="project" value="TreeGrafter"/>
</dbReference>
<feature type="transmembrane region" description="Helical" evidence="12">
    <location>
        <begin position="199"/>
        <end position="216"/>
    </location>
</feature>
<evidence type="ECO:0000256" key="9">
    <source>
        <dbReference type="ARBA" id="ARBA00022989"/>
    </source>
</evidence>
<evidence type="ECO:0000256" key="8">
    <source>
        <dbReference type="ARBA" id="ARBA00022982"/>
    </source>
</evidence>
<evidence type="ECO:0000256" key="2">
    <source>
        <dbReference type="ARBA" id="ARBA00007543"/>
    </source>
</evidence>
<dbReference type="AlphaFoldDB" id="A0A0P9CIP1"/>
<keyword evidence="6 12" id="KW-0812">Transmembrane</keyword>
<dbReference type="GO" id="GO:0016682">
    <property type="term" value="F:oxidoreductase activity, acting on diphenols and related substances as donors, oxygen as acceptor"/>
    <property type="evidence" value="ECO:0007669"/>
    <property type="project" value="TreeGrafter"/>
</dbReference>
<evidence type="ECO:0000256" key="12">
    <source>
        <dbReference type="SAM" id="Phobius"/>
    </source>
</evidence>
<evidence type="ECO:0000256" key="11">
    <source>
        <dbReference type="ARBA" id="ARBA00023136"/>
    </source>
</evidence>
<keyword evidence="14" id="KW-1185">Reference proteome</keyword>
<evidence type="ECO:0000313" key="13">
    <source>
        <dbReference type="EMBL" id="KPV45514.1"/>
    </source>
</evidence>
<name>A0A0P9CIP1_9BACL</name>
<dbReference type="OrthoDB" id="9776710at2"/>
<evidence type="ECO:0000256" key="4">
    <source>
        <dbReference type="ARBA" id="ARBA00022475"/>
    </source>
</evidence>
<sequence>MSLNVLWFIIIAVLFTGFFVLEGFDFGVGILTPFLGKTDEERRLLINSIGPFWDANEVWFITAGAAMFAAFPNWYATLFSGFYVPLFLMLLALMARGTAFEFRSKLHHPGWRVFWDYAACVGSLLPPVLWGVALSNLMKGVPIDAHMNYVGTFWDLLSPFTILGGISLALMCTLHGALFLTLRLEGELRNKARQTAKRIGVWTTMAMFLFVVYSYFQTDLFQKVGLDPGSLPVLAGITLLSVPFLVYTEHDGWAFLLNAVTIACSSATVFYDLFPRVMLSSLNPAWNLTIYNAASGHYSLTVMSIIALTLLPIVMAYQLWTYWVFRRRLKPGGHLDY</sequence>
<keyword evidence="9 12" id="KW-1133">Transmembrane helix</keyword>
<dbReference type="NCBIfam" id="TIGR00203">
    <property type="entry name" value="cydB"/>
    <property type="match status" value="1"/>
</dbReference>
<dbReference type="PANTHER" id="PTHR43141">
    <property type="entry name" value="CYTOCHROME BD2 SUBUNIT II"/>
    <property type="match status" value="1"/>
</dbReference>
<dbReference type="PANTHER" id="PTHR43141:SF5">
    <property type="entry name" value="CYTOCHROME BD-I UBIQUINOL OXIDASE SUBUNIT 2"/>
    <property type="match status" value="1"/>
</dbReference>
<keyword evidence="7" id="KW-0479">Metal-binding</keyword>
<keyword evidence="10" id="KW-0408">Iron</keyword>
<evidence type="ECO:0000256" key="3">
    <source>
        <dbReference type="ARBA" id="ARBA00022448"/>
    </source>
</evidence>
<dbReference type="GO" id="GO:0046872">
    <property type="term" value="F:metal ion binding"/>
    <property type="evidence" value="ECO:0007669"/>
    <property type="project" value="UniProtKB-KW"/>
</dbReference>
<evidence type="ECO:0000256" key="10">
    <source>
        <dbReference type="ARBA" id="ARBA00023004"/>
    </source>
</evidence>
<evidence type="ECO:0000256" key="1">
    <source>
        <dbReference type="ARBA" id="ARBA00004651"/>
    </source>
</evidence>
<reference evidence="13 14" key="1">
    <citation type="submission" date="2015-09" db="EMBL/GenBank/DDBJ databases">
        <title>Draft genome sequence of Alicyclobacillus ferrooxydans DSM 22381.</title>
        <authorList>
            <person name="Hemp J."/>
        </authorList>
    </citation>
    <scope>NUCLEOTIDE SEQUENCE [LARGE SCALE GENOMIC DNA]</scope>
    <source>
        <strain evidence="13 14">TC-34</strain>
    </source>
</reference>
<evidence type="ECO:0000256" key="5">
    <source>
        <dbReference type="ARBA" id="ARBA00022617"/>
    </source>
</evidence>
<dbReference type="PATRIC" id="fig|471514.4.peg.122"/>
<feature type="transmembrane region" description="Helical" evidence="12">
    <location>
        <begin position="157"/>
        <end position="178"/>
    </location>
</feature>
<dbReference type="EMBL" id="LJCO01000008">
    <property type="protein sequence ID" value="KPV45514.1"/>
    <property type="molecule type" value="Genomic_DNA"/>
</dbReference>
<comment type="caution">
    <text evidence="13">The sequence shown here is derived from an EMBL/GenBank/DDBJ whole genome shotgun (WGS) entry which is preliminary data.</text>
</comment>
<feature type="transmembrane region" description="Helical" evidence="12">
    <location>
        <begin position="6"/>
        <end position="36"/>
    </location>
</feature>
<dbReference type="Proteomes" id="UP000050482">
    <property type="component" value="Unassembled WGS sequence"/>
</dbReference>
<feature type="transmembrane region" description="Helical" evidence="12">
    <location>
        <begin position="114"/>
        <end position="137"/>
    </location>
</feature>
<comment type="similarity">
    <text evidence="2">Belongs to the cytochrome ubiquinol oxidase subunit 2 family.</text>
</comment>